<feature type="transmembrane region" description="Helical" evidence="1">
    <location>
        <begin position="6"/>
        <end position="27"/>
    </location>
</feature>
<keyword evidence="3" id="KW-0378">Hydrolase</keyword>
<feature type="transmembrane region" description="Helical" evidence="1">
    <location>
        <begin position="125"/>
        <end position="145"/>
    </location>
</feature>
<organism evidence="3 4">
    <name type="scientific">Thermoactinomyces mirandus</name>
    <dbReference type="NCBI Taxonomy" id="2756294"/>
    <lineage>
        <taxon>Bacteria</taxon>
        <taxon>Bacillati</taxon>
        <taxon>Bacillota</taxon>
        <taxon>Bacilli</taxon>
        <taxon>Bacillales</taxon>
        <taxon>Thermoactinomycetaceae</taxon>
        <taxon>Thermoactinomyces</taxon>
    </lineage>
</organism>
<sequence>MTEVIINVINNLILFTPIIALFLLINLSEKLETKTGKALGFLSCFFVILGFLAAFLIGITLYLNGKPFLPWARHFMADGGSAQKLAKIGLSLWLPALVAIIVFIPGVRRLCSRFLPIDPQNRVHTLALSMSMIVFIQFFVTQSFGLSTLNQQTVPNTQTGTLSSIWSQDILLAILGLVGVGWLTRRSFKQTLARLGLWGITWKQAGTGMLIGLVMLLAPIIAQQLSIFFDWADNTHANELTDKILGPLLTSIPGILTLGFAAALGEEIIFRGALLPRLGFIYTSILFTLVHANYGFSVNSLVVLLLAIVLGWARIRYNTIVCMIIHATYNIFVSLLGNPF</sequence>
<reference evidence="3 4" key="1">
    <citation type="submission" date="2020-07" db="EMBL/GenBank/DDBJ databases">
        <title>Thermoactinomyces phylogeny.</title>
        <authorList>
            <person name="Dunlap C."/>
        </authorList>
    </citation>
    <scope>NUCLEOTIDE SEQUENCE [LARGE SCALE GENOMIC DNA]</scope>
    <source>
        <strain evidence="3 4">AMNI-1</strain>
    </source>
</reference>
<feature type="transmembrane region" description="Helical" evidence="1">
    <location>
        <begin position="39"/>
        <end position="65"/>
    </location>
</feature>
<keyword evidence="3" id="KW-0482">Metalloprotease</keyword>
<dbReference type="Pfam" id="PF02517">
    <property type="entry name" value="Rce1-like"/>
    <property type="match status" value="1"/>
</dbReference>
<dbReference type="GO" id="GO:0004175">
    <property type="term" value="F:endopeptidase activity"/>
    <property type="evidence" value="ECO:0007669"/>
    <property type="project" value="UniProtKB-ARBA"/>
</dbReference>
<evidence type="ECO:0000313" key="3">
    <source>
        <dbReference type="EMBL" id="MBA4602941.1"/>
    </source>
</evidence>
<feature type="transmembrane region" description="Helical" evidence="1">
    <location>
        <begin position="165"/>
        <end position="184"/>
    </location>
</feature>
<accession>A0A7W1XTK4</accession>
<evidence type="ECO:0000313" key="4">
    <source>
        <dbReference type="Proteomes" id="UP000538292"/>
    </source>
</evidence>
<dbReference type="InterPro" id="IPR003675">
    <property type="entry name" value="Rce1/LyrA-like_dom"/>
</dbReference>
<keyword evidence="3" id="KW-0645">Protease</keyword>
<keyword evidence="1" id="KW-0812">Transmembrane</keyword>
<feature type="transmembrane region" description="Helical" evidence="1">
    <location>
        <begin position="244"/>
        <end position="265"/>
    </location>
</feature>
<feature type="domain" description="CAAX prenyl protease 2/Lysostaphin resistance protein A-like" evidence="2">
    <location>
        <begin position="251"/>
        <end position="332"/>
    </location>
</feature>
<feature type="transmembrane region" description="Helical" evidence="1">
    <location>
        <begin position="205"/>
        <end position="224"/>
    </location>
</feature>
<proteinExistence type="predicted"/>
<dbReference type="RefSeq" id="WP_181740975.1">
    <property type="nucleotide sequence ID" value="NZ_JACEOL010000036.1"/>
</dbReference>
<feature type="transmembrane region" description="Helical" evidence="1">
    <location>
        <begin position="85"/>
        <end position="104"/>
    </location>
</feature>
<keyword evidence="1" id="KW-1133">Transmembrane helix</keyword>
<comment type="caution">
    <text evidence="3">The sequence shown here is derived from an EMBL/GenBank/DDBJ whole genome shotgun (WGS) entry which is preliminary data.</text>
</comment>
<dbReference type="EMBL" id="JACEOL010000036">
    <property type="protein sequence ID" value="MBA4602941.1"/>
    <property type="molecule type" value="Genomic_DNA"/>
</dbReference>
<keyword evidence="4" id="KW-1185">Reference proteome</keyword>
<feature type="transmembrane region" description="Helical" evidence="1">
    <location>
        <begin position="320"/>
        <end position="337"/>
    </location>
</feature>
<evidence type="ECO:0000259" key="2">
    <source>
        <dbReference type="Pfam" id="PF02517"/>
    </source>
</evidence>
<feature type="transmembrane region" description="Helical" evidence="1">
    <location>
        <begin position="272"/>
        <end position="290"/>
    </location>
</feature>
<dbReference type="Proteomes" id="UP000538292">
    <property type="component" value="Unassembled WGS sequence"/>
</dbReference>
<dbReference type="GO" id="GO:0008237">
    <property type="term" value="F:metallopeptidase activity"/>
    <property type="evidence" value="ECO:0007669"/>
    <property type="project" value="UniProtKB-KW"/>
</dbReference>
<evidence type="ECO:0000256" key="1">
    <source>
        <dbReference type="SAM" id="Phobius"/>
    </source>
</evidence>
<feature type="transmembrane region" description="Helical" evidence="1">
    <location>
        <begin position="296"/>
        <end position="313"/>
    </location>
</feature>
<dbReference type="GO" id="GO:0006508">
    <property type="term" value="P:proteolysis"/>
    <property type="evidence" value="ECO:0007669"/>
    <property type="project" value="UniProtKB-KW"/>
</dbReference>
<protein>
    <submittedName>
        <fullName evidence="3">CPBP family intramembrane metalloprotease</fullName>
    </submittedName>
</protein>
<name>A0A7W1XTK4_9BACL</name>
<gene>
    <name evidence="3" type="ORF">H2C83_11575</name>
</gene>
<keyword evidence="1" id="KW-0472">Membrane</keyword>
<dbReference type="AlphaFoldDB" id="A0A7W1XTK4"/>
<dbReference type="GO" id="GO:0080120">
    <property type="term" value="P:CAAX-box protein maturation"/>
    <property type="evidence" value="ECO:0007669"/>
    <property type="project" value="UniProtKB-ARBA"/>
</dbReference>